<dbReference type="PANTHER" id="PTHR10071:SF335">
    <property type="entry name" value="IRON-SENSING TRANSCRIPTIONAL REPRESSOR-RELATED"/>
    <property type="match status" value="1"/>
</dbReference>
<dbReference type="FunFam" id="3.30.50.10:FF:000039">
    <property type="entry name" value="Siderophore transcription factor SreA"/>
    <property type="match status" value="1"/>
</dbReference>
<feature type="coiled-coil region" evidence="10">
    <location>
        <begin position="480"/>
        <end position="507"/>
    </location>
</feature>
<feature type="compositionally biased region" description="Basic residues" evidence="11">
    <location>
        <begin position="319"/>
        <end position="334"/>
    </location>
</feature>
<evidence type="ECO:0000256" key="10">
    <source>
        <dbReference type="SAM" id="Coils"/>
    </source>
</evidence>
<feature type="compositionally biased region" description="Basic and acidic residues" evidence="11">
    <location>
        <begin position="412"/>
        <end position="422"/>
    </location>
</feature>
<evidence type="ECO:0000256" key="1">
    <source>
        <dbReference type="ARBA" id="ARBA00004123"/>
    </source>
</evidence>
<keyword evidence="3" id="KW-0677">Repeat</keyword>
<feature type="region of interest" description="Disordered" evidence="11">
    <location>
        <begin position="319"/>
        <end position="390"/>
    </location>
</feature>
<dbReference type="PROSITE" id="PS50114">
    <property type="entry name" value="GATA_ZN_FINGER_2"/>
    <property type="match status" value="2"/>
</dbReference>
<evidence type="ECO:0000256" key="11">
    <source>
        <dbReference type="SAM" id="MobiDB-lite"/>
    </source>
</evidence>
<dbReference type="GO" id="GO:0005634">
    <property type="term" value="C:nucleus"/>
    <property type="evidence" value="ECO:0007669"/>
    <property type="project" value="UniProtKB-SubCell"/>
</dbReference>
<feature type="compositionally biased region" description="Polar residues" evidence="11">
    <location>
        <begin position="264"/>
        <end position="278"/>
    </location>
</feature>
<evidence type="ECO:0000313" key="14">
    <source>
        <dbReference type="Proteomes" id="UP000799772"/>
    </source>
</evidence>
<feature type="compositionally biased region" description="Polar residues" evidence="11">
    <location>
        <begin position="1"/>
        <end position="17"/>
    </location>
</feature>
<evidence type="ECO:0000256" key="9">
    <source>
        <dbReference type="PROSITE-ProRule" id="PRU00094"/>
    </source>
</evidence>
<comment type="subcellular location">
    <subcellularLocation>
        <location evidence="1">Nucleus</location>
    </subcellularLocation>
</comment>
<dbReference type="AlphaFoldDB" id="A0A9P4IPG9"/>
<feature type="domain" description="GATA-type" evidence="12">
    <location>
        <begin position="278"/>
        <end position="331"/>
    </location>
</feature>
<keyword evidence="2" id="KW-0479">Metal-binding</keyword>
<protein>
    <recommendedName>
        <fullName evidence="12">GATA-type domain-containing protein</fullName>
    </recommendedName>
</protein>
<dbReference type="GO" id="GO:0008270">
    <property type="term" value="F:zinc ion binding"/>
    <property type="evidence" value="ECO:0007669"/>
    <property type="project" value="UniProtKB-KW"/>
</dbReference>
<feature type="compositionally biased region" description="Low complexity" evidence="11">
    <location>
        <begin position="249"/>
        <end position="263"/>
    </location>
</feature>
<dbReference type="FunFam" id="3.30.50.10:FF:000007">
    <property type="entry name" value="Nitrogen regulatory AreA, N-terminal"/>
    <property type="match status" value="1"/>
</dbReference>
<dbReference type="InterPro" id="IPR039355">
    <property type="entry name" value="Transcription_factor_GATA"/>
</dbReference>
<dbReference type="InterPro" id="IPR013088">
    <property type="entry name" value="Znf_NHR/GATA"/>
</dbReference>
<dbReference type="Proteomes" id="UP000799772">
    <property type="component" value="Unassembled WGS sequence"/>
</dbReference>
<feature type="compositionally biased region" description="Low complexity" evidence="11">
    <location>
        <begin position="171"/>
        <end position="190"/>
    </location>
</feature>
<evidence type="ECO:0000256" key="7">
    <source>
        <dbReference type="ARBA" id="ARBA00023163"/>
    </source>
</evidence>
<dbReference type="PANTHER" id="PTHR10071">
    <property type="entry name" value="TRANSCRIPTION FACTOR GATA FAMILY MEMBER"/>
    <property type="match status" value="1"/>
</dbReference>
<evidence type="ECO:0000256" key="5">
    <source>
        <dbReference type="ARBA" id="ARBA00022833"/>
    </source>
</evidence>
<dbReference type="EMBL" id="ML978122">
    <property type="protein sequence ID" value="KAF2103279.1"/>
    <property type="molecule type" value="Genomic_DNA"/>
</dbReference>
<evidence type="ECO:0000256" key="3">
    <source>
        <dbReference type="ARBA" id="ARBA00022737"/>
    </source>
</evidence>
<sequence>MSATPSADDNPRATTGSGHAGQPPRQPSREDLESAEMLHLLNKSNGGLLSQLATQPHQQQHSDTPMADTDSASNAENRSAHDITEYHSLDDVKPQPGQDGQDSQSMDGTSTVLPQRSHVSTAPITGQVCSNCGTTRTPLWRRSPMGETICNACGLYWKARNQQRPTNLKRQPQGTSSPTATSSTSTPGPTVNQSTSPTAQNPNVNQPPEGTCPGGGRCNGSGGSQGCNGCPAYNNRMKVAQYAVAQLPDQPQQQQVNSAAPSSTSTFSVQQPIPSPNSGTLQACQNCGTTVTPLWRRDDNGNTICNACGLYYKLHHRHRPTAMKKQEIKRRKRVMPATPGQQQLQIQPRSGGESSVSPDPMMANADSPTQQLHTENQHHDRATSSGAEEAGRRLRTIAIDYTDYNPGADSNQHTDHHPEPIARKRSHSATGPEQGPPASRVQRASPSIASLLSDRPGTDDSHIDPSLSAGDNKMEKQRIKAQKELEAEMMRKKLAELESEIAEMGEDGAG</sequence>
<dbReference type="GO" id="GO:0045944">
    <property type="term" value="P:positive regulation of transcription by RNA polymerase II"/>
    <property type="evidence" value="ECO:0007669"/>
    <property type="project" value="TreeGrafter"/>
</dbReference>
<feature type="compositionally biased region" description="Polar residues" evidence="11">
    <location>
        <begin position="339"/>
        <end position="357"/>
    </location>
</feature>
<dbReference type="GO" id="GO:0000978">
    <property type="term" value="F:RNA polymerase II cis-regulatory region sequence-specific DNA binding"/>
    <property type="evidence" value="ECO:0007669"/>
    <property type="project" value="TreeGrafter"/>
</dbReference>
<keyword evidence="8" id="KW-0539">Nucleus</keyword>
<evidence type="ECO:0000313" key="13">
    <source>
        <dbReference type="EMBL" id="KAF2103279.1"/>
    </source>
</evidence>
<keyword evidence="6" id="KW-0805">Transcription regulation</keyword>
<feature type="compositionally biased region" description="Polar residues" evidence="11">
    <location>
        <begin position="191"/>
        <end position="208"/>
    </location>
</feature>
<gene>
    <name evidence="13" type="ORF">NA57DRAFT_72254</name>
</gene>
<dbReference type="GO" id="GO:0006879">
    <property type="term" value="P:intracellular iron ion homeostasis"/>
    <property type="evidence" value="ECO:0007669"/>
    <property type="project" value="UniProtKB-ARBA"/>
</dbReference>
<evidence type="ECO:0000256" key="4">
    <source>
        <dbReference type="ARBA" id="ARBA00022771"/>
    </source>
</evidence>
<dbReference type="PROSITE" id="PS00344">
    <property type="entry name" value="GATA_ZN_FINGER_1"/>
    <property type="match status" value="2"/>
</dbReference>
<dbReference type="OrthoDB" id="515401at2759"/>
<feature type="compositionally biased region" description="Basic and acidic residues" evidence="11">
    <location>
        <begin position="78"/>
        <end position="93"/>
    </location>
</feature>
<comment type="caution">
    <text evidence="13">The sequence shown here is derived from an EMBL/GenBank/DDBJ whole genome shotgun (WGS) entry which is preliminary data.</text>
</comment>
<dbReference type="SUPFAM" id="SSF57716">
    <property type="entry name" value="Glucocorticoid receptor-like (DNA-binding domain)"/>
    <property type="match status" value="2"/>
</dbReference>
<feature type="compositionally biased region" description="Polar residues" evidence="11">
    <location>
        <begin position="42"/>
        <end position="63"/>
    </location>
</feature>
<evidence type="ECO:0000256" key="6">
    <source>
        <dbReference type="ARBA" id="ARBA00023015"/>
    </source>
</evidence>
<dbReference type="SMART" id="SM00401">
    <property type="entry name" value="ZnF_GATA"/>
    <property type="match status" value="2"/>
</dbReference>
<keyword evidence="10" id="KW-0175">Coiled coil</keyword>
<feature type="region of interest" description="Disordered" evidence="11">
    <location>
        <begin position="402"/>
        <end position="478"/>
    </location>
</feature>
<feature type="compositionally biased region" description="Polar residues" evidence="11">
    <location>
        <begin position="98"/>
        <end position="119"/>
    </location>
</feature>
<feature type="domain" description="GATA-type" evidence="12">
    <location>
        <begin position="123"/>
        <end position="178"/>
    </location>
</feature>
<dbReference type="PRINTS" id="PR00619">
    <property type="entry name" value="GATAZNFINGER"/>
</dbReference>
<organism evidence="13 14">
    <name type="scientific">Rhizodiscina lignyota</name>
    <dbReference type="NCBI Taxonomy" id="1504668"/>
    <lineage>
        <taxon>Eukaryota</taxon>
        <taxon>Fungi</taxon>
        <taxon>Dikarya</taxon>
        <taxon>Ascomycota</taxon>
        <taxon>Pezizomycotina</taxon>
        <taxon>Dothideomycetes</taxon>
        <taxon>Pleosporomycetidae</taxon>
        <taxon>Aulographales</taxon>
        <taxon>Rhizodiscinaceae</taxon>
        <taxon>Rhizodiscina</taxon>
    </lineage>
</organism>
<dbReference type="Gene3D" id="3.30.50.10">
    <property type="entry name" value="Erythroid Transcription Factor GATA-1, subunit A"/>
    <property type="match status" value="2"/>
</dbReference>
<evidence type="ECO:0000256" key="8">
    <source>
        <dbReference type="ARBA" id="ARBA00023242"/>
    </source>
</evidence>
<evidence type="ECO:0000256" key="2">
    <source>
        <dbReference type="ARBA" id="ARBA00022723"/>
    </source>
</evidence>
<feature type="region of interest" description="Disordered" evidence="11">
    <location>
        <begin position="249"/>
        <end position="278"/>
    </location>
</feature>
<dbReference type="GO" id="GO:0000122">
    <property type="term" value="P:negative regulation of transcription by RNA polymerase II"/>
    <property type="evidence" value="ECO:0007669"/>
    <property type="project" value="TreeGrafter"/>
</dbReference>
<evidence type="ECO:0000259" key="12">
    <source>
        <dbReference type="PROSITE" id="PS50114"/>
    </source>
</evidence>
<dbReference type="GO" id="GO:0000981">
    <property type="term" value="F:DNA-binding transcription factor activity, RNA polymerase II-specific"/>
    <property type="evidence" value="ECO:0007669"/>
    <property type="project" value="TreeGrafter"/>
</dbReference>
<keyword evidence="14" id="KW-1185">Reference proteome</keyword>
<proteinExistence type="predicted"/>
<keyword evidence="7" id="KW-0804">Transcription</keyword>
<dbReference type="GO" id="GO:0034757">
    <property type="term" value="P:negative regulation of iron ion transport"/>
    <property type="evidence" value="ECO:0007669"/>
    <property type="project" value="UniProtKB-ARBA"/>
</dbReference>
<dbReference type="InterPro" id="IPR000679">
    <property type="entry name" value="Znf_GATA"/>
</dbReference>
<name>A0A9P4IPG9_9PEZI</name>
<keyword evidence="4 9" id="KW-0863">Zinc-finger</keyword>
<dbReference type="Pfam" id="PF00320">
    <property type="entry name" value="GATA"/>
    <property type="match status" value="2"/>
</dbReference>
<feature type="region of interest" description="Disordered" evidence="11">
    <location>
        <begin position="164"/>
        <end position="208"/>
    </location>
</feature>
<keyword evidence="5" id="KW-0862">Zinc</keyword>
<dbReference type="CDD" id="cd00202">
    <property type="entry name" value="ZnF_GATA"/>
    <property type="match status" value="2"/>
</dbReference>
<accession>A0A9P4IPG9</accession>
<reference evidence="13" key="1">
    <citation type="journal article" date="2020" name="Stud. Mycol.">
        <title>101 Dothideomycetes genomes: a test case for predicting lifestyles and emergence of pathogens.</title>
        <authorList>
            <person name="Haridas S."/>
            <person name="Albert R."/>
            <person name="Binder M."/>
            <person name="Bloem J."/>
            <person name="Labutti K."/>
            <person name="Salamov A."/>
            <person name="Andreopoulos B."/>
            <person name="Baker S."/>
            <person name="Barry K."/>
            <person name="Bills G."/>
            <person name="Bluhm B."/>
            <person name="Cannon C."/>
            <person name="Castanera R."/>
            <person name="Culley D."/>
            <person name="Daum C."/>
            <person name="Ezra D."/>
            <person name="Gonzalez J."/>
            <person name="Henrissat B."/>
            <person name="Kuo A."/>
            <person name="Liang C."/>
            <person name="Lipzen A."/>
            <person name="Lutzoni F."/>
            <person name="Magnuson J."/>
            <person name="Mondo S."/>
            <person name="Nolan M."/>
            <person name="Ohm R."/>
            <person name="Pangilinan J."/>
            <person name="Park H.-J."/>
            <person name="Ramirez L."/>
            <person name="Alfaro M."/>
            <person name="Sun H."/>
            <person name="Tritt A."/>
            <person name="Yoshinaga Y."/>
            <person name="Zwiers L.-H."/>
            <person name="Turgeon B."/>
            <person name="Goodwin S."/>
            <person name="Spatafora J."/>
            <person name="Crous P."/>
            <person name="Grigoriev I."/>
        </authorList>
    </citation>
    <scope>NUCLEOTIDE SEQUENCE</scope>
    <source>
        <strain evidence="13">CBS 133067</strain>
    </source>
</reference>
<feature type="region of interest" description="Disordered" evidence="11">
    <location>
        <begin position="1"/>
        <end position="119"/>
    </location>
</feature>